<sequence>MGTWAVGPYGNDFAQDWVEDLQESRDLYFIEDTLNNVLQAETTEYLEAPFGAEALAAVETWSRLQGKGGASDEDSAAVDQWVADVQAKLSKPRADIAEKAARALALVLSDASELRELWEDSEHYEEWHASVADLQRRLSA</sequence>
<dbReference type="Proteomes" id="UP000472320">
    <property type="component" value="Unassembled WGS sequence"/>
</dbReference>
<name>A0A6L6QPJ8_9BURK</name>
<comment type="caution">
    <text evidence="1">The sequence shown here is derived from an EMBL/GenBank/DDBJ whole genome shotgun (WGS) entry which is preliminary data.</text>
</comment>
<evidence type="ECO:0000313" key="2">
    <source>
        <dbReference type="Proteomes" id="UP000472320"/>
    </source>
</evidence>
<dbReference type="Pfam" id="PF14078">
    <property type="entry name" value="DUF4259"/>
    <property type="match status" value="1"/>
</dbReference>
<protein>
    <submittedName>
        <fullName evidence="1">DUF4259 domain-containing protein</fullName>
    </submittedName>
</protein>
<dbReference type="OrthoDB" id="7594887at2"/>
<dbReference type="RefSeq" id="WP_155456363.1">
    <property type="nucleotide sequence ID" value="NZ_WNKX01000022.1"/>
</dbReference>
<dbReference type="EMBL" id="WNKX01000022">
    <property type="protein sequence ID" value="MTW13443.1"/>
    <property type="molecule type" value="Genomic_DNA"/>
</dbReference>
<organism evidence="1 2">
    <name type="scientific">Massilia eburnea</name>
    <dbReference type="NCBI Taxonomy" id="1776165"/>
    <lineage>
        <taxon>Bacteria</taxon>
        <taxon>Pseudomonadati</taxon>
        <taxon>Pseudomonadota</taxon>
        <taxon>Betaproteobacteria</taxon>
        <taxon>Burkholderiales</taxon>
        <taxon>Oxalobacteraceae</taxon>
        <taxon>Telluria group</taxon>
        <taxon>Massilia</taxon>
    </lineage>
</organism>
<proteinExistence type="predicted"/>
<dbReference type="InterPro" id="IPR025355">
    <property type="entry name" value="DUF4259"/>
</dbReference>
<dbReference type="AlphaFoldDB" id="A0A6L6QPJ8"/>
<gene>
    <name evidence="1" type="ORF">GM658_22805</name>
</gene>
<evidence type="ECO:0000313" key="1">
    <source>
        <dbReference type="EMBL" id="MTW13443.1"/>
    </source>
</evidence>
<accession>A0A6L6QPJ8</accession>
<keyword evidence="2" id="KW-1185">Reference proteome</keyword>
<reference evidence="1 2" key="1">
    <citation type="submission" date="2019-11" db="EMBL/GenBank/DDBJ databases">
        <title>Type strains purchased from KCTC, JCM and DSMZ.</title>
        <authorList>
            <person name="Lu H."/>
        </authorList>
    </citation>
    <scope>NUCLEOTIDE SEQUENCE [LARGE SCALE GENOMIC DNA]</scope>
    <source>
        <strain evidence="1 2">JCM 31587</strain>
    </source>
</reference>